<dbReference type="EMBL" id="CAJOBE010001038">
    <property type="protein sequence ID" value="CAF3709435.1"/>
    <property type="molecule type" value="Genomic_DNA"/>
</dbReference>
<dbReference type="Proteomes" id="UP000663823">
    <property type="component" value="Unassembled WGS sequence"/>
</dbReference>
<evidence type="ECO:0000313" key="2">
    <source>
        <dbReference type="EMBL" id="CAF4178763.1"/>
    </source>
</evidence>
<organism evidence="1 3">
    <name type="scientific">Rotaria sordida</name>
    <dbReference type="NCBI Taxonomy" id="392033"/>
    <lineage>
        <taxon>Eukaryota</taxon>
        <taxon>Metazoa</taxon>
        <taxon>Spiralia</taxon>
        <taxon>Gnathifera</taxon>
        <taxon>Rotifera</taxon>
        <taxon>Eurotatoria</taxon>
        <taxon>Bdelloidea</taxon>
        <taxon>Philodinida</taxon>
        <taxon>Philodinidae</taxon>
        <taxon>Rotaria</taxon>
    </lineage>
</organism>
<accession>A0A818VLG3</accession>
<proteinExistence type="predicted"/>
<gene>
    <name evidence="1" type="ORF">FNK824_LOCUS9716</name>
    <name evidence="2" type="ORF">OTI717_LOCUS37575</name>
</gene>
<sequence>MRASMTQDTLIDENDSFKKKLSSSAVLLPRLSTLEPEDSHYLIQQQYGACWGIFKFGDSLGSYSSKDRPFLYVDDNIDLRVLHDFMINEWKLQTASIVIPILSSITRHKSFKNFKMIEALKKGIKNNKL</sequence>
<evidence type="ECO:0000313" key="1">
    <source>
        <dbReference type="EMBL" id="CAF3709435.1"/>
    </source>
</evidence>
<evidence type="ECO:0000313" key="3">
    <source>
        <dbReference type="Proteomes" id="UP000663874"/>
    </source>
</evidence>
<dbReference type="Proteomes" id="UP000663874">
    <property type="component" value="Unassembled WGS sequence"/>
</dbReference>
<protein>
    <submittedName>
        <fullName evidence="1">Uncharacterized protein</fullName>
    </submittedName>
</protein>
<reference evidence="1" key="1">
    <citation type="submission" date="2021-02" db="EMBL/GenBank/DDBJ databases">
        <authorList>
            <person name="Nowell W R."/>
        </authorList>
    </citation>
    <scope>NUCLEOTIDE SEQUENCE</scope>
</reference>
<dbReference type="EMBL" id="CAJOAX010018130">
    <property type="protein sequence ID" value="CAF4178763.1"/>
    <property type="molecule type" value="Genomic_DNA"/>
</dbReference>
<name>A0A818VLG3_9BILA</name>
<comment type="caution">
    <text evidence="1">The sequence shown here is derived from an EMBL/GenBank/DDBJ whole genome shotgun (WGS) entry which is preliminary data.</text>
</comment>
<dbReference type="AlphaFoldDB" id="A0A818VLG3"/>